<dbReference type="InterPro" id="IPR009001">
    <property type="entry name" value="Transl_elong_EF1A/Init_IF2_C"/>
</dbReference>
<keyword evidence="1" id="KW-0547">Nucleotide-binding</keyword>
<keyword evidence="4" id="KW-0648">Protein biosynthesis</keyword>
<evidence type="ECO:0000259" key="3">
    <source>
        <dbReference type="Pfam" id="PF22594"/>
    </source>
</evidence>
<evidence type="ECO:0000256" key="2">
    <source>
        <dbReference type="ARBA" id="ARBA00023134"/>
    </source>
</evidence>
<organism evidence="4 5">
    <name type="scientific">Fukomys damarensis</name>
    <name type="common">Damaraland mole rat</name>
    <name type="synonym">Cryptomys damarensis</name>
    <dbReference type="NCBI Taxonomy" id="885580"/>
    <lineage>
        <taxon>Eukaryota</taxon>
        <taxon>Metazoa</taxon>
        <taxon>Chordata</taxon>
        <taxon>Craniata</taxon>
        <taxon>Vertebrata</taxon>
        <taxon>Euteleostomi</taxon>
        <taxon>Mammalia</taxon>
        <taxon>Eutheria</taxon>
        <taxon>Euarchontoglires</taxon>
        <taxon>Glires</taxon>
        <taxon>Rodentia</taxon>
        <taxon>Hystricomorpha</taxon>
        <taxon>Bathyergidae</taxon>
        <taxon>Fukomys</taxon>
    </lineage>
</organism>
<protein>
    <submittedName>
        <fullName evidence="4">Elongation factor 1-alpha 1</fullName>
    </submittedName>
</protein>
<dbReference type="Proteomes" id="UP000028990">
    <property type="component" value="Unassembled WGS sequence"/>
</dbReference>
<sequence length="103" mass="10999">MEAAGFPAQLIILNHPGQISAGCALGCHTAHIPCKFAELNEKMDRQSGKPICVKSFSDYSPLGHFAVYDMRKTITVGVIKAVDKKAAGAVKKTKSAQKAQKAK</sequence>
<feature type="domain" description="GTP-eEF1A C-terminal" evidence="3">
    <location>
        <begin position="6"/>
        <end position="49"/>
    </location>
</feature>
<name>A0A091DUH9_FUKDA</name>
<keyword evidence="5" id="KW-1185">Reference proteome</keyword>
<proteinExistence type="predicted"/>
<dbReference type="AlphaFoldDB" id="A0A091DUH9"/>
<evidence type="ECO:0000313" key="4">
    <source>
        <dbReference type="EMBL" id="KFO34712.1"/>
    </source>
</evidence>
<dbReference type="GO" id="GO:0005525">
    <property type="term" value="F:GTP binding"/>
    <property type="evidence" value="ECO:0007669"/>
    <property type="project" value="UniProtKB-KW"/>
</dbReference>
<dbReference type="Gene3D" id="2.40.30.10">
    <property type="entry name" value="Translation factors"/>
    <property type="match status" value="2"/>
</dbReference>
<dbReference type="SUPFAM" id="SSF50465">
    <property type="entry name" value="EF-Tu/eEF-1alpha/eIF2-gamma C-terminal domain"/>
    <property type="match status" value="1"/>
</dbReference>
<reference evidence="4 5" key="1">
    <citation type="submission" date="2013-11" db="EMBL/GenBank/DDBJ databases">
        <title>The Damaraland mole rat (Fukomys damarensis) genome and evolution of African mole rats.</title>
        <authorList>
            <person name="Gladyshev V.N."/>
            <person name="Fang X."/>
        </authorList>
    </citation>
    <scope>NUCLEOTIDE SEQUENCE [LARGE SCALE GENOMIC DNA]</scope>
    <source>
        <tissue evidence="4">Liver</tissue>
    </source>
</reference>
<accession>A0A091DUH9</accession>
<evidence type="ECO:0000256" key="1">
    <source>
        <dbReference type="ARBA" id="ARBA00022741"/>
    </source>
</evidence>
<dbReference type="GO" id="GO:0003746">
    <property type="term" value="F:translation elongation factor activity"/>
    <property type="evidence" value="ECO:0007669"/>
    <property type="project" value="UniProtKB-KW"/>
</dbReference>
<dbReference type="InterPro" id="IPR054696">
    <property type="entry name" value="GTP-eEF1A_C"/>
</dbReference>
<dbReference type="EMBL" id="KN121912">
    <property type="protein sequence ID" value="KFO34712.1"/>
    <property type="molecule type" value="Genomic_DNA"/>
</dbReference>
<keyword evidence="4" id="KW-0251">Elongation factor</keyword>
<dbReference type="Pfam" id="PF22594">
    <property type="entry name" value="GTP-eEF1A_C"/>
    <property type="match status" value="1"/>
</dbReference>
<dbReference type="PANTHER" id="PTHR44830:SF1">
    <property type="entry name" value="TR-TYPE G DOMAIN-CONTAINING PROTEIN"/>
    <property type="match status" value="1"/>
</dbReference>
<evidence type="ECO:0000313" key="5">
    <source>
        <dbReference type="Proteomes" id="UP000028990"/>
    </source>
</evidence>
<dbReference type="PANTHER" id="PTHR44830">
    <property type="entry name" value="ELONGATION FACTOR 1 ALPHA"/>
    <property type="match status" value="1"/>
</dbReference>
<gene>
    <name evidence="4" type="ORF">H920_03897</name>
</gene>
<keyword evidence="2" id="KW-0342">GTP-binding</keyword>